<protein>
    <submittedName>
        <fullName evidence="2">GNAT family N-acetyltransferase</fullName>
    </submittedName>
</protein>
<dbReference type="Proteomes" id="UP000515291">
    <property type="component" value="Chromosome"/>
</dbReference>
<name>A0A7G6U6I4_9BRAD</name>
<accession>A0A7G6U6I4</accession>
<dbReference type="SUPFAM" id="SSF55729">
    <property type="entry name" value="Acyl-CoA N-acyltransferases (Nat)"/>
    <property type="match status" value="1"/>
</dbReference>
<sequence>MTLLVREMLPSEAHVVSTYFHTATPEFLETMGVDPTRMPPALIWQERIGQQYALPPERRAAVVALWLMDDQPIGFSSCDKIVYGENATMHLHVLHPDRRQTGIGTECVRRSAAIYFDMLKPKSLFCEPNAFNIGPNRTLQKAGFKYVKTHMTVPGPLNFHQAVTRWVLER</sequence>
<reference evidence="3" key="1">
    <citation type="journal article" date="2020" name="Mol. Plant Microbe">
        <title>Rhizobial microsymbionts of the narrowly endemic Oxytropis species growing in Kamchatka are characterized by significant genetic diversity and possess a set of genes that are associated with T3SS and T6SS secretion systems and can affect the development of symbiosis.</title>
        <authorList>
            <person name="Safronova V."/>
            <person name="Guro P."/>
            <person name="Sazanova A."/>
            <person name="Kuznetsova I."/>
            <person name="Belimov A."/>
            <person name="Yakubov V."/>
            <person name="Chirak E."/>
            <person name="Afonin A."/>
            <person name="Gogolev Y."/>
            <person name="Andronov E."/>
            <person name="Tikhonovich I."/>
        </authorList>
    </citation>
    <scope>NUCLEOTIDE SEQUENCE [LARGE SCALE GENOMIC DNA]</scope>
    <source>
        <strain evidence="3">581</strain>
    </source>
</reference>
<evidence type="ECO:0000313" key="2">
    <source>
        <dbReference type="EMBL" id="QND74616.1"/>
    </source>
</evidence>
<evidence type="ECO:0000313" key="3">
    <source>
        <dbReference type="Proteomes" id="UP000515291"/>
    </source>
</evidence>
<dbReference type="InterPro" id="IPR016181">
    <property type="entry name" value="Acyl_CoA_acyltransferase"/>
</dbReference>
<dbReference type="EMBL" id="CP050292">
    <property type="protein sequence ID" value="QND74616.1"/>
    <property type="molecule type" value="Genomic_DNA"/>
</dbReference>
<dbReference type="KEGG" id="trb:HB776_27985"/>
<dbReference type="AlphaFoldDB" id="A0A7G6U6I4"/>
<gene>
    <name evidence="2" type="ORF">HB776_27985</name>
</gene>
<proteinExistence type="predicted"/>
<feature type="domain" description="N-acetyltransferase" evidence="1">
    <location>
        <begin position="3"/>
        <end position="170"/>
    </location>
</feature>
<dbReference type="Gene3D" id="3.40.630.30">
    <property type="match status" value="1"/>
</dbReference>
<dbReference type="PROSITE" id="PS51186">
    <property type="entry name" value="GNAT"/>
    <property type="match status" value="1"/>
</dbReference>
<keyword evidence="2" id="KW-0808">Transferase</keyword>
<dbReference type="GO" id="GO:0016747">
    <property type="term" value="F:acyltransferase activity, transferring groups other than amino-acyl groups"/>
    <property type="evidence" value="ECO:0007669"/>
    <property type="project" value="InterPro"/>
</dbReference>
<dbReference type="InterPro" id="IPR000182">
    <property type="entry name" value="GNAT_dom"/>
</dbReference>
<organism evidence="2 3">
    <name type="scientific">Tardiphaga robiniae</name>
    <dbReference type="NCBI Taxonomy" id="943830"/>
    <lineage>
        <taxon>Bacteria</taxon>
        <taxon>Pseudomonadati</taxon>
        <taxon>Pseudomonadota</taxon>
        <taxon>Alphaproteobacteria</taxon>
        <taxon>Hyphomicrobiales</taxon>
        <taxon>Nitrobacteraceae</taxon>
        <taxon>Tardiphaga</taxon>
    </lineage>
</organism>
<dbReference type="Pfam" id="PF13302">
    <property type="entry name" value="Acetyltransf_3"/>
    <property type="match status" value="1"/>
</dbReference>
<evidence type="ECO:0000259" key="1">
    <source>
        <dbReference type="PROSITE" id="PS51186"/>
    </source>
</evidence>